<feature type="region of interest" description="Disordered" evidence="1">
    <location>
        <begin position="211"/>
        <end position="240"/>
    </location>
</feature>
<keyword evidence="3" id="KW-1185">Reference proteome</keyword>
<sequence length="434" mass="49100">MVKIIVYAFTSRDLLSGLHVTDLSQMEVGERRMDLLSMLSMIELEATSGDEMEAYLFQEGDGSTIFQAGGKEHRNWKSKIETLGAESLGSICSSYCSSEICEEASTSFDPRLCNSSSEICEIISDLNLDTCYPSSSSNSADFYIFSRDKSPTPERGADGNGFQDIHRRDLHREMCLEEIEEESRPPTLDKSPSYFLKEIGSIISAQVTLSESEGRQSKRSMKKRVRDTSACNNDNDDGGLVSEAHPVQAVEVSLRRWLDFLENHDVSASYKDLVHLRSFTKRFMNLVEFFLFTLVDILITSSHFFDTSLDYEDGVLFPPLSSFIEDAAGEREMNGTCGDCSTSADHRSRQDKSELQRLQEWLMDGIDYLGSQEIVAYYEDYQVLHATTKQLLELVDSYFRNVVDRLLKQCAGLVGQHEIVLMKSSERTSRRENL</sequence>
<protein>
    <submittedName>
        <fullName evidence="2">Uncharacterized protein</fullName>
    </submittedName>
</protein>
<organism evidence="2 3">
    <name type="scientific">Marchantia polymorpha subsp. ruderalis</name>
    <dbReference type="NCBI Taxonomy" id="1480154"/>
    <lineage>
        <taxon>Eukaryota</taxon>
        <taxon>Viridiplantae</taxon>
        <taxon>Streptophyta</taxon>
        <taxon>Embryophyta</taxon>
        <taxon>Marchantiophyta</taxon>
        <taxon>Marchantiopsida</taxon>
        <taxon>Marchantiidae</taxon>
        <taxon>Marchantiales</taxon>
        <taxon>Marchantiaceae</taxon>
        <taxon>Marchantia</taxon>
    </lineage>
</organism>
<evidence type="ECO:0000313" key="3">
    <source>
        <dbReference type="Proteomes" id="UP000077202"/>
    </source>
</evidence>
<dbReference type="Proteomes" id="UP000077202">
    <property type="component" value="Unassembled WGS sequence"/>
</dbReference>
<evidence type="ECO:0000256" key="1">
    <source>
        <dbReference type="SAM" id="MobiDB-lite"/>
    </source>
</evidence>
<dbReference type="EMBL" id="LVLJ01001677">
    <property type="protein sequence ID" value="OAE28727.1"/>
    <property type="molecule type" value="Genomic_DNA"/>
</dbReference>
<dbReference type="AlphaFoldDB" id="A0A176W6P2"/>
<name>A0A176W6P2_MARPO</name>
<evidence type="ECO:0000313" key="2">
    <source>
        <dbReference type="EMBL" id="OAE28727.1"/>
    </source>
</evidence>
<reference evidence="2" key="1">
    <citation type="submission" date="2016-03" db="EMBL/GenBank/DDBJ databases">
        <title>Mechanisms controlling the formation of the plant cell surface in tip-growing cells are functionally conserved among land plants.</title>
        <authorList>
            <person name="Honkanen S."/>
            <person name="Jones V.A."/>
            <person name="Morieri G."/>
            <person name="Champion C."/>
            <person name="Hetherington A.J."/>
            <person name="Kelly S."/>
            <person name="Saint-Marcoux D."/>
            <person name="Proust H."/>
            <person name="Prescott H."/>
            <person name="Dolan L."/>
        </authorList>
    </citation>
    <scope>NUCLEOTIDE SEQUENCE [LARGE SCALE GENOMIC DNA]</scope>
    <source>
        <tissue evidence="2">Whole gametophyte</tissue>
    </source>
</reference>
<comment type="caution">
    <text evidence="2">The sequence shown here is derived from an EMBL/GenBank/DDBJ whole genome shotgun (WGS) entry which is preliminary data.</text>
</comment>
<gene>
    <name evidence="2" type="ORF">AXG93_1617s1110</name>
</gene>
<proteinExistence type="predicted"/>
<accession>A0A176W6P2</accession>